<name>A0A5M3MMB4_CONPW</name>
<proteinExistence type="predicted"/>
<sequence>MLVLGRASLSLQSLTFNLELTYISGSELTESSEDFTNILVDAVQNLSHLNTLEFNFPTYPIPWRLLASISRFPSLKSLTLRHSGGAETLEGPVPIGSVSFPRLEELKVTSSRPDGVTATVSRLEGLSQIQSFDFAVKGSDIVDAAETEEMIDLVAERLSKNTTRSIRFSIDQRYTSEGGRRVLKLSTLRPLYRFEGLIELILELVSGFRVDDGSLEELSLAFPKLRHFELQDTGAVISVTLKGLAMLLRNCTALRQLTLFINATRESNLEFDKSPIEVQNMEITTLNVMWCPVDADDPGYAAGHLLRMLPCLREVQFNGWYAWIKAWAQVNDLLGKHALKTTP</sequence>
<dbReference type="InterPro" id="IPR032675">
    <property type="entry name" value="LRR_dom_sf"/>
</dbReference>
<accession>A0A5M3MMB4</accession>
<organism evidence="1 2">
    <name type="scientific">Coniophora puteana (strain RWD-64-598)</name>
    <name type="common">Brown rot fungus</name>
    <dbReference type="NCBI Taxonomy" id="741705"/>
    <lineage>
        <taxon>Eukaryota</taxon>
        <taxon>Fungi</taxon>
        <taxon>Dikarya</taxon>
        <taxon>Basidiomycota</taxon>
        <taxon>Agaricomycotina</taxon>
        <taxon>Agaricomycetes</taxon>
        <taxon>Agaricomycetidae</taxon>
        <taxon>Boletales</taxon>
        <taxon>Coniophorineae</taxon>
        <taxon>Coniophoraceae</taxon>
        <taxon>Coniophora</taxon>
    </lineage>
</organism>
<dbReference type="OrthoDB" id="2679436at2759"/>
<dbReference type="Proteomes" id="UP000053558">
    <property type="component" value="Unassembled WGS sequence"/>
</dbReference>
<gene>
    <name evidence="1" type="ORF">CONPUDRAFT_145012</name>
</gene>
<dbReference type="AlphaFoldDB" id="A0A5M3MMB4"/>
<evidence type="ECO:0000313" key="2">
    <source>
        <dbReference type="Proteomes" id="UP000053558"/>
    </source>
</evidence>
<reference evidence="2" key="1">
    <citation type="journal article" date="2012" name="Science">
        <title>The Paleozoic origin of enzymatic lignin decomposition reconstructed from 31 fungal genomes.</title>
        <authorList>
            <person name="Floudas D."/>
            <person name="Binder M."/>
            <person name="Riley R."/>
            <person name="Barry K."/>
            <person name="Blanchette R.A."/>
            <person name="Henrissat B."/>
            <person name="Martinez A.T."/>
            <person name="Otillar R."/>
            <person name="Spatafora J.W."/>
            <person name="Yadav J.S."/>
            <person name="Aerts A."/>
            <person name="Benoit I."/>
            <person name="Boyd A."/>
            <person name="Carlson A."/>
            <person name="Copeland A."/>
            <person name="Coutinho P.M."/>
            <person name="de Vries R.P."/>
            <person name="Ferreira P."/>
            <person name="Findley K."/>
            <person name="Foster B."/>
            <person name="Gaskell J."/>
            <person name="Glotzer D."/>
            <person name="Gorecki P."/>
            <person name="Heitman J."/>
            <person name="Hesse C."/>
            <person name="Hori C."/>
            <person name="Igarashi K."/>
            <person name="Jurgens J.A."/>
            <person name="Kallen N."/>
            <person name="Kersten P."/>
            <person name="Kohler A."/>
            <person name="Kuees U."/>
            <person name="Kumar T.K.A."/>
            <person name="Kuo A."/>
            <person name="LaButti K."/>
            <person name="Larrondo L.F."/>
            <person name="Lindquist E."/>
            <person name="Ling A."/>
            <person name="Lombard V."/>
            <person name="Lucas S."/>
            <person name="Lundell T."/>
            <person name="Martin R."/>
            <person name="McLaughlin D.J."/>
            <person name="Morgenstern I."/>
            <person name="Morin E."/>
            <person name="Murat C."/>
            <person name="Nagy L.G."/>
            <person name="Nolan M."/>
            <person name="Ohm R.A."/>
            <person name="Patyshakuliyeva A."/>
            <person name="Rokas A."/>
            <person name="Ruiz-Duenas F.J."/>
            <person name="Sabat G."/>
            <person name="Salamov A."/>
            <person name="Samejima M."/>
            <person name="Schmutz J."/>
            <person name="Slot J.C."/>
            <person name="St John F."/>
            <person name="Stenlid J."/>
            <person name="Sun H."/>
            <person name="Sun S."/>
            <person name="Syed K."/>
            <person name="Tsang A."/>
            <person name="Wiebenga A."/>
            <person name="Young D."/>
            <person name="Pisabarro A."/>
            <person name="Eastwood D.C."/>
            <person name="Martin F."/>
            <person name="Cullen D."/>
            <person name="Grigoriev I.V."/>
            <person name="Hibbett D.S."/>
        </authorList>
    </citation>
    <scope>NUCLEOTIDE SEQUENCE [LARGE SCALE GENOMIC DNA]</scope>
    <source>
        <strain evidence="2">RWD-64-598 SS2</strain>
    </source>
</reference>
<dbReference type="EMBL" id="JH711580">
    <property type="protein sequence ID" value="EIW79914.1"/>
    <property type="molecule type" value="Genomic_DNA"/>
</dbReference>
<evidence type="ECO:0008006" key="3">
    <source>
        <dbReference type="Google" id="ProtNLM"/>
    </source>
</evidence>
<comment type="caution">
    <text evidence="1">The sequence shown here is derived from an EMBL/GenBank/DDBJ whole genome shotgun (WGS) entry which is preliminary data.</text>
</comment>
<dbReference type="GeneID" id="19202021"/>
<evidence type="ECO:0000313" key="1">
    <source>
        <dbReference type="EMBL" id="EIW79914.1"/>
    </source>
</evidence>
<protein>
    <recommendedName>
        <fullName evidence="3">F-box domain-containing protein</fullName>
    </recommendedName>
</protein>
<dbReference type="KEGG" id="cput:CONPUDRAFT_145012"/>
<dbReference type="SUPFAM" id="SSF52047">
    <property type="entry name" value="RNI-like"/>
    <property type="match status" value="1"/>
</dbReference>
<keyword evidence="2" id="KW-1185">Reference proteome</keyword>
<dbReference type="RefSeq" id="XP_007770239.1">
    <property type="nucleotide sequence ID" value="XM_007772049.1"/>
</dbReference>
<dbReference type="Gene3D" id="3.80.10.10">
    <property type="entry name" value="Ribonuclease Inhibitor"/>
    <property type="match status" value="1"/>
</dbReference>